<dbReference type="PANTHER" id="PTHR30031">
    <property type="entry name" value="PHOSPHOENOLPYRUVATE CARBOXYKINASE ATP"/>
    <property type="match status" value="1"/>
</dbReference>
<feature type="binding site" evidence="10">
    <location>
        <position position="270"/>
    </location>
    <ligand>
        <name>ATP</name>
        <dbReference type="ChEBI" id="CHEBI:30616"/>
    </ligand>
</feature>
<evidence type="ECO:0000256" key="8">
    <source>
        <dbReference type="ARBA" id="ARBA00023239"/>
    </source>
</evidence>
<comment type="pathway">
    <text evidence="1 10">Carbohydrate biosynthesis; gluconeogenesis.</text>
</comment>
<dbReference type="InterPro" id="IPR013035">
    <property type="entry name" value="PEP_carboxykinase_C"/>
</dbReference>
<dbReference type="EMBL" id="AP025523">
    <property type="protein sequence ID" value="BDE06618.1"/>
    <property type="molecule type" value="Genomic_DNA"/>
</dbReference>
<sequence>MGLGGVGTVYRNQSASQLYEQALARGEGRIGADGQLVVETGKHTGRSPQDKFIVREPGSENHIDWENNKPIDAHVFDALLARVGEYLSGKDVFSLDCHVGADPRYRLPVRIITEFAWHSLFARDLFIDDADDAGETFVPEFTVIDAALFDADPVRDGVRSSTFVLVNFARKIILIGGTRYAGEIKKSVFTVMNYLMPLRETLSMHCSANVGGDGDVAIFFGLSGTGKTTLSSDPKRPLIGDDEHGWSSDGVFNFEGGCYAKMIKLSQSAEPEIWAASHRFGTVLENVVMDPQTRKLDLDSAALTENTRSAYPVAFLPNFVKSGMANAHPKTIIMLTADAFGVLPPIAKLTAEQAMYHFLSGYTAKVAGTERGVTEPTATFSTCFGAPFMVHRPTVYANLLGERIAKHEASCWLVNTGWTGGPYGVGSRMKIAYTRAMVNAAIVGALRHVAYEPEPFFGLHLPTTVPGVPSEVLNPRNAWTDTAAYDAQARKLTALFAENFARFAPHASPELLAVAITA</sequence>
<dbReference type="KEGG" id="vab:WPS_18940"/>
<protein>
    <recommendedName>
        <fullName evidence="3 10">Phosphoenolpyruvate carboxykinase (ATP)</fullName>
        <shortName evidence="10">PCK</shortName>
        <shortName evidence="10">PEP carboxykinase</shortName>
        <shortName evidence="10">PEPCK</shortName>
        <ecNumber evidence="3 10">4.1.1.49</ecNumber>
    </recommendedName>
</protein>
<proteinExistence type="inferred from homology"/>
<dbReference type="GO" id="GO:0046872">
    <property type="term" value="F:metal ion binding"/>
    <property type="evidence" value="ECO:0007669"/>
    <property type="project" value="UniProtKB-KW"/>
</dbReference>
<keyword evidence="10" id="KW-0464">Manganese</keyword>
<dbReference type="SUPFAM" id="SSF53795">
    <property type="entry name" value="PEP carboxykinase-like"/>
    <property type="match status" value="1"/>
</dbReference>
<keyword evidence="6 10" id="KW-0210">Decarboxylase</keyword>
<dbReference type="GO" id="GO:0005829">
    <property type="term" value="C:cytosol"/>
    <property type="evidence" value="ECO:0007669"/>
    <property type="project" value="TreeGrafter"/>
</dbReference>
<comment type="cofactor">
    <cofactor evidence="10">
        <name>Mn(2+)</name>
        <dbReference type="ChEBI" id="CHEBI:29035"/>
    </cofactor>
    <text evidence="10">Binds 1 Mn(2+) ion per subunit.</text>
</comment>
<evidence type="ECO:0000256" key="4">
    <source>
        <dbReference type="ARBA" id="ARBA00022432"/>
    </source>
</evidence>
<dbReference type="InterPro" id="IPR001272">
    <property type="entry name" value="PEP_carboxykinase_ATP"/>
</dbReference>
<evidence type="ECO:0000256" key="2">
    <source>
        <dbReference type="ARBA" id="ARBA00006052"/>
    </source>
</evidence>
<dbReference type="Gene3D" id="3.90.228.20">
    <property type="match status" value="1"/>
</dbReference>
<dbReference type="Proteomes" id="UP001317532">
    <property type="component" value="Chromosome"/>
</dbReference>
<evidence type="ECO:0000256" key="1">
    <source>
        <dbReference type="ARBA" id="ARBA00004742"/>
    </source>
</evidence>
<evidence type="ECO:0000256" key="3">
    <source>
        <dbReference type="ARBA" id="ARBA00012363"/>
    </source>
</evidence>
<dbReference type="Gene3D" id="3.40.449.10">
    <property type="entry name" value="Phosphoenolpyruvate Carboxykinase, domain 1"/>
    <property type="match status" value="1"/>
</dbReference>
<keyword evidence="8 10" id="KW-0456">Lyase</keyword>
<comment type="similarity">
    <text evidence="2 10">Belongs to the phosphoenolpyruvate carboxykinase (ATP) family.</text>
</comment>
<comment type="catalytic activity">
    <reaction evidence="9 10">
        <text>oxaloacetate + ATP = phosphoenolpyruvate + ADP + CO2</text>
        <dbReference type="Rhea" id="RHEA:18617"/>
        <dbReference type="ChEBI" id="CHEBI:16452"/>
        <dbReference type="ChEBI" id="CHEBI:16526"/>
        <dbReference type="ChEBI" id="CHEBI:30616"/>
        <dbReference type="ChEBI" id="CHEBI:58702"/>
        <dbReference type="ChEBI" id="CHEBI:456216"/>
        <dbReference type="EC" id="4.1.1.49"/>
    </reaction>
</comment>
<keyword evidence="10" id="KW-0479">Metal-binding</keyword>
<evidence type="ECO:0000313" key="12">
    <source>
        <dbReference type="Proteomes" id="UP001317532"/>
    </source>
</evidence>
<comment type="subcellular location">
    <subcellularLocation>
        <location evidence="10">Cytoplasm</location>
    </subcellularLocation>
</comment>
<feature type="binding site" evidence="10">
    <location>
        <position position="180"/>
    </location>
    <ligand>
        <name>substrate</name>
    </ligand>
</feature>
<feature type="binding site" evidence="10">
    <location>
        <position position="205"/>
    </location>
    <ligand>
        <name>Mn(2+)</name>
        <dbReference type="ChEBI" id="CHEBI:29035"/>
    </ligand>
</feature>
<dbReference type="NCBIfam" id="TIGR00224">
    <property type="entry name" value="pckA"/>
    <property type="match status" value="1"/>
</dbReference>
<dbReference type="GO" id="GO:0005524">
    <property type="term" value="F:ATP binding"/>
    <property type="evidence" value="ECO:0007669"/>
    <property type="project" value="UniProtKB-UniRule"/>
</dbReference>
<dbReference type="EC" id="4.1.1.49" evidence="3 10"/>
<evidence type="ECO:0000256" key="9">
    <source>
        <dbReference type="ARBA" id="ARBA00047371"/>
    </source>
</evidence>
<keyword evidence="5 10" id="KW-0547">Nucleotide-binding</keyword>
<feature type="binding site" evidence="10">
    <location>
        <position position="308"/>
    </location>
    <ligand>
        <name>ATP</name>
        <dbReference type="ChEBI" id="CHEBI:30616"/>
    </ligand>
</feature>
<dbReference type="NCBIfam" id="NF006820">
    <property type="entry name" value="PRK09344.1-2"/>
    <property type="match status" value="1"/>
</dbReference>
<evidence type="ECO:0000256" key="5">
    <source>
        <dbReference type="ARBA" id="ARBA00022741"/>
    </source>
</evidence>
<evidence type="ECO:0000256" key="10">
    <source>
        <dbReference type="HAMAP-Rule" id="MF_00453"/>
    </source>
</evidence>
<gene>
    <name evidence="11" type="primary">pckA2</name>
    <name evidence="10" type="synonym">pckA</name>
    <name evidence="11" type="ORF">WPS_18940</name>
</gene>
<comment type="function">
    <text evidence="10">Involved in the gluconeogenesis. Catalyzes the conversion of oxaloacetate (OAA) to phosphoenolpyruvate (PEP) through direct phosphoryl transfer between the nucleoside triphosphate and OAA.</text>
</comment>
<dbReference type="GO" id="GO:0006094">
    <property type="term" value="P:gluconeogenesis"/>
    <property type="evidence" value="ECO:0007669"/>
    <property type="project" value="UniProtKB-UniRule"/>
</dbReference>
<keyword evidence="4 10" id="KW-0312">Gluconeogenesis</keyword>
<dbReference type="InterPro" id="IPR008210">
    <property type="entry name" value="PEP_carboxykinase_N"/>
</dbReference>
<evidence type="ECO:0000256" key="6">
    <source>
        <dbReference type="ARBA" id="ARBA00022793"/>
    </source>
</evidence>
<reference evidence="11 12" key="1">
    <citation type="journal article" date="2022" name="ISME Commun">
        <title>Vulcanimicrobium alpinus gen. nov. sp. nov., the first cultivated representative of the candidate phylum 'Eremiobacterota', is a metabolically versatile aerobic anoxygenic phototroph.</title>
        <authorList>
            <person name="Yabe S."/>
            <person name="Muto K."/>
            <person name="Abe K."/>
            <person name="Yokota A."/>
            <person name="Staudigel H."/>
            <person name="Tebo B.M."/>
        </authorList>
    </citation>
    <scope>NUCLEOTIDE SEQUENCE [LARGE SCALE GENOMIC DNA]</scope>
    <source>
        <strain evidence="11 12">WC8-2</strain>
    </source>
</reference>
<organism evidence="11 12">
    <name type="scientific">Vulcanimicrobium alpinum</name>
    <dbReference type="NCBI Taxonomy" id="3016050"/>
    <lineage>
        <taxon>Bacteria</taxon>
        <taxon>Bacillati</taxon>
        <taxon>Vulcanimicrobiota</taxon>
        <taxon>Vulcanimicrobiia</taxon>
        <taxon>Vulcanimicrobiales</taxon>
        <taxon>Vulcanimicrobiaceae</taxon>
        <taxon>Vulcanimicrobium</taxon>
    </lineage>
</organism>
<dbReference type="PIRSF" id="PIRSF006294">
    <property type="entry name" value="PEP_crbxkin"/>
    <property type="match status" value="1"/>
</dbReference>
<evidence type="ECO:0000313" key="11">
    <source>
        <dbReference type="EMBL" id="BDE06618.1"/>
    </source>
</evidence>
<feature type="binding site" evidence="10">
    <location>
        <position position="186"/>
    </location>
    <ligand>
        <name>substrate</name>
    </ligand>
</feature>
<dbReference type="HAMAP" id="MF_00453">
    <property type="entry name" value="PEPCK_ATP"/>
    <property type="match status" value="1"/>
</dbReference>
<dbReference type="AlphaFoldDB" id="A0AAN1XWC3"/>
<feature type="binding site" evidence="10">
    <location>
        <position position="205"/>
    </location>
    <ligand>
        <name>ATP</name>
        <dbReference type="ChEBI" id="CHEBI:30616"/>
    </ligand>
</feature>
<dbReference type="PANTHER" id="PTHR30031:SF0">
    <property type="entry name" value="PHOSPHOENOLPYRUVATE CARBOXYKINASE (ATP)"/>
    <property type="match status" value="1"/>
</dbReference>
<feature type="binding site" evidence="10">
    <location>
        <begin position="221"/>
        <end position="229"/>
    </location>
    <ligand>
        <name>ATP</name>
        <dbReference type="ChEBI" id="CHEBI:30616"/>
    </ligand>
</feature>
<dbReference type="Gene3D" id="2.170.8.10">
    <property type="entry name" value="Phosphoenolpyruvate Carboxykinase, domain 2"/>
    <property type="match status" value="1"/>
</dbReference>
<name>A0AAN1XWC3_UNVUL</name>
<dbReference type="Pfam" id="PF01293">
    <property type="entry name" value="PEPCK_ATP"/>
    <property type="match status" value="1"/>
</dbReference>
<feature type="binding site" evidence="10">
    <location>
        <position position="308"/>
    </location>
    <ligand>
        <name>substrate</name>
    </ligand>
</feature>
<dbReference type="GO" id="GO:0004612">
    <property type="term" value="F:phosphoenolpyruvate carboxykinase (ATP) activity"/>
    <property type="evidence" value="ECO:0007669"/>
    <property type="project" value="UniProtKB-UniRule"/>
</dbReference>
<dbReference type="CDD" id="cd00484">
    <property type="entry name" value="PEPCK_ATP"/>
    <property type="match status" value="1"/>
</dbReference>
<comment type="caution">
    <text evidence="10">Lacks conserved residue(s) required for the propagation of feature annotation.</text>
</comment>
<feature type="binding site" evidence="10">
    <location>
        <position position="434"/>
    </location>
    <ligand>
        <name>ATP</name>
        <dbReference type="ChEBI" id="CHEBI:30616"/>
    </ligand>
</feature>
<accession>A0AAN1XWC3</accession>
<feature type="binding site" evidence="10">
    <location>
        <position position="46"/>
    </location>
    <ligand>
        <name>substrate</name>
    </ligand>
</feature>
<feature type="binding site" evidence="10">
    <location>
        <position position="186"/>
    </location>
    <ligand>
        <name>Mn(2+)</name>
        <dbReference type="ChEBI" id="CHEBI:29035"/>
    </ligand>
</feature>
<dbReference type="SUPFAM" id="SSF68923">
    <property type="entry name" value="PEP carboxykinase N-terminal domain"/>
    <property type="match status" value="1"/>
</dbReference>
<keyword evidence="7 10" id="KW-0067">ATP-binding</keyword>
<keyword evidence="10" id="KW-0963">Cytoplasm</keyword>
<feature type="binding site" evidence="10">
    <location>
        <position position="186"/>
    </location>
    <ligand>
        <name>ATP</name>
        <dbReference type="ChEBI" id="CHEBI:30616"/>
    </ligand>
</feature>
<dbReference type="NCBIfam" id="NF006821">
    <property type="entry name" value="PRK09344.1-3"/>
    <property type="match status" value="1"/>
</dbReference>
<keyword evidence="12" id="KW-1185">Reference proteome</keyword>
<evidence type="ECO:0000256" key="7">
    <source>
        <dbReference type="ARBA" id="ARBA00022840"/>
    </source>
</evidence>
<feature type="binding site" evidence="10">
    <location>
        <position position="242"/>
    </location>
    <ligand>
        <name>Mn(2+)</name>
        <dbReference type="ChEBI" id="CHEBI:29035"/>
    </ligand>
</feature>